<dbReference type="Proteomes" id="UP000242290">
    <property type="component" value="Segment"/>
</dbReference>
<dbReference type="EMBL" id="AF023673">
    <property type="protein sequence ID" value="AAC59316.1"/>
    <property type="molecule type" value="Genomic_DNA"/>
</dbReference>
<dbReference type="GeneID" id="40524657"/>
<dbReference type="KEGG" id="vg:40524657"/>
<reference evidence="1 2" key="1">
    <citation type="journal article" date="1998" name="J. Virol.">
        <title>The genome of salmonid herpesvirus 1.</title>
        <authorList>
            <person name="Davison A.J."/>
        </authorList>
    </citation>
    <scope>NUCLEOTIDE SEQUENCE [LARGE SCALE GENOMIC DNA]</scope>
    <source>
        <strain evidence="1 2">ATCC-VR-868</strain>
    </source>
</reference>
<protein>
    <submittedName>
        <fullName evidence="1">DNA polymerase</fullName>
    </submittedName>
</protein>
<organism evidence="1 2">
    <name type="scientific">Salmonid herpesvirus 1</name>
    <dbReference type="NCBI Taxonomy" id="67604"/>
    <lineage>
        <taxon>Viruses</taxon>
        <taxon>Duplodnaviria</taxon>
        <taxon>Heunggongvirae</taxon>
        <taxon>Peploviricota</taxon>
        <taxon>Herviviricetes</taxon>
        <taxon>Herpesvirales</taxon>
        <taxon>Alloherpesviridae</taxon>
        <taxon>Salmovirus</taxon>
        <taxon>Salmovirus salmonidallo1</taxon>
    </lineage>
</organism>
<sequence>DPKTGHPMNVSEPFLDGMINKLEFEDASSVACHVGKKQYICLVHSLVNGKLTGTSVKKKGVAGCKSSRFGATETVTYDFIDIIFKGYVLKLQPGIEAMTSTPWTSITDGDRVLYFAEDPVYDEDGTCINLQSLTLMPHRVLGNHTEPVDLKGGMVVFTRLQAEHDEERKVTTVSLLAQGHDITHIVSHNNVLLREMSFVHLSDYRTFFVACGLLPWSHMIKHAKVPTFKKEFLGNREKYGMVLNGAATKLPYVKMVHTHTALYEITQRTKKDLKFPPDYIKQDPSMAFFRKYPLDLCMGGMSRDYFGEFLICKDKSFRQPDYSRWNRQKNSPHQLHIKAFIDSNYLNPNAKFLAHVLVDMCMFRNSFLEMKNPGDYIKNLVAKAEKDIISAMDRHGRIADIGTAIFRSFFNNTPPELELLRTCHKYTPQKDRALSPLKVSIGMPHHSYGDPREMYNEAIDKMKKLLPSLEDQLVFENLGQYTNRTLCVIPKSVAGDLAINPHIILRGDNSSGQDLIQFGQLLYVATMTTHMLDGVNFQTYPREQSEESLQEPPERMSPQELIQWLSNCRHYINKGEEIRAHCAICLTFWETHLEDALEFTEKCFTFAGGVFTRKNPPICNI</sequence>
<evidence type="ECO:0000313" key="2">
    <source>
        <dbReference type="Proteomes" id="UP000242290"/>
    </source>
</evidence>
<dbReference type="SUPFAM" id="SSF56672">
    <property type="entry name" value="DNA/RNA polymerases"/>
    <property type="match status" value="1"/>
</dbReference>
<name>O38017_9VIRU</name>
<accession>O38017</accession>
<proteinExistence type="predicted"/>
<gene>
    <name evidence="1" type="primary">ORF 57/58</name>
</gene>
<keyword evidence="2" id="KW-1185">Reference proteome</keyword>
<dbReference type="RefSeq" id="YP_009664610.1">
    <property type="nucleotide sequence ID" value="NC_043043.1"/>
</dbReference>
<feature type="non-terminal residue" evidence="1">
    <location>
        <position position="1"/>
    </location>
</feature>
<evidence type="ECO:0000313" key="1">
    <source>
        <dbReference type="EMBL" id="AAC59316.1"/>
    </source>
</evidence>
<dbReference type="InterPro" id="IPR043502">
    <property type="entry name" value="DNA/RNA_pol_sf"/>
</dbReference>